<sequence>MERDLSTPARGRSTLARTAIELEPTRAASLDRMLGSGWSRSLSPMMSGSSSSVRLFNAVQTPDRSIWAAPIEATKCDQMDKQDYTQDSALQKSPLLTASGTVSSPASEPGSPKQQSGLIAPQPTHGRIFSDYTSAPKPGESLWGAPPSATDSAEYNKRMVRKTAITRLIQGRNRRISSAQEQHA</sequence>
<name>A0A1E4TI92_9ASCO</name>
<feature type="region of interest" description="Disordered" evidence="1">
    <location>
        <begin position="75"/>
        <end position="157"/>
    </location>
</feature>
<reference evidence="3" key="1">
    <citation type="submission" date="2016-02" db="EMBL/GenBank/DDBJ databases">
        <title>Comparative genomics of biotechnologically important yeasts.</title>
        <authorList>
            <consortium name="DOE Joint Genome Institute"/>
            <person name="Riley R."/>
            <person name="Haridas S."/>
            <person name="Wolfe K.H."/>
            <person name="Lopes M.R."/>
            <person name="Hittinger C.T."/>
            <person name="Goker M."/>
            <person name="Salamov A."/>
            <person name="Wisecaver J."/>
            <person name="Long T.M."/>
            <person name="Aerts A.L."/>
            <person name="Barry K."/>
            <person name="Choi C."/>
            <person name="Clum A."/>
            <person name="Coughlan A.Y."/>
            <person name="Deshpande S."/>
            <person name="Douglass A.P."/>
            <person name="Hanson S.J."/>
            <person name="Klenk H.-P."/>
            <person name="Labutti K."/>
            <person name="Lapidus A."/>
            <person name="Lindquist E."/>
            <person name="Lipzen A."/>
            <person name="Meier-Kolthoff J.P."/>
            <person name="Ohm R.A."/>
            <person name="Otillar R.P."/>
            <person name="Pangilinan J."/>
            <person name="Peng Y."/>
            <person name="Rokas A."/>
            <person name="Rosa C.A."/>
            <person name="Scheuner C."/>
            <person name="Sibirny A.A."/>
            <person name="Slot J.C."/>
            <person name="Stielow J.B."/>
            <person name="Sun H."/>
            <person name="Kurtzman C.P."/>
            <person name="Blackwell M."/>
            <person name="Jeffries T.W."/>
            <person name="Grigoriev I.V."/>
        </authorList>
    </citation>
    <scope>NUCLEOTIDE SEQUENCE [LARGE SCALE GENOMIC DNA]</scope>
    <source>
        <strain evidence="3">NRRL Y-17796</strain>
    </source>
</reference>
<feature type="compositionally biased region" description="Basic and acidic residues" evidence="1">
    <location>
        <begin position="75"/>
        <end position="84"/>
    </location>
</feature>
<dbReference type="EMBL" id="KV453841">
    <property type="protein sequence ID" value="ODV91484.1"/>
    <property type="molecule type" value="Genomic_DNA"/>
</dbReference>
<gene>
    <name evidence="2" type="ORF">CANCADRAFT_71674</name>
</gene>
<keyword evidence="3" id="KW-1185">Reference proteome</keyword>
<protein>
    <submittedName>
        <fullName evidence="2">Uncharacterized protein</fullName>
    </submittedName>
</protein>
<evidence type="ECO:0000256" key="1">
    <source>
        <dbReference type="SAM" id="MobiDB-lite"/>
    </source>
</evidence>
<organism evidence="2 3">
    <name type="scientific">Tortispora caseinolytica NRRL Y-17796</name>
    <dbReference type="NCBI Taxonomy" id="767744"/>
    <lineage>
        <taxon>Eukaryota</taxon>
        <taxon>Fungi</taxon>
        <taxon>Dikarya</taxon>
        <taxon>Ascomycota</taxon>
        <taxon>Saccharomycotina</taxon>
        <taxon>Trigonopsidomycetes</taxon>
        <taxon>Trigonopsidales</taxon>
        <taxon>Trigonopsidaceae</taxon>
        <taxon>Tortispora</taxon>
    </lineage>
</organism>
<feature type="region of interest" description="Disordered" evidence="1">
    <location>
        <begin position="1"/>
        <end position="20"/>
    </location>
</feature>
<dbReference type="AlphaFoldDB" id="A0A1E4TI92"/>
<feature type="compositionally biased region" description="Polar residues" evidence="1">
    <location>
        <begin position="85"/>
        <end position="117"/>
    </location>
</feature>
<accession>A0A1E4TI92</accession>
<dbReference type="Proteomes" id="UP000095023">
    <property type="component" value="Unassembled WGS sequence"/>
</dbReference>
<evidence type="ECO:0000313" key="3">
    <source>
        <dbReference type="Proteomes" id="UP000095023"/>
    </source>
</evidence>
<evidence type="ECO:0000313" key="2">
    <source>
        <dbReference type="EMBL" id="ODV91484.1"/>
    </source>
</evidence>
<proteinExistence type="predicted"/>